<dbReference type="EMBL" id="PQXF01000033">
    <property type="protein sequence ID" value="PXF58718.1"/>
    <property type="molecule type" value="Genomic_DNA"/>
</dbReference>
<accession>A0AC61L0A2</accession>
<protein>
    <submittedName>
        <fullName evidence="1">Uncharacterized protein</fullName>
    </submittedName>
</protein>
<evidence type="ECO:0000313" key="1">
    <source>
        <dbReference type="EMBL" id="PXF58718.1"/>
    </source>
</evidence>
<gene>
    <name evidence="1" type="ORF">C4B59_12880</name>
</gene>
<sequence length="160" mass="18437">MMKGVGRRKFVVCLTLTILYALLIFYLSSQSHLPQAASEMKDLLHKIISIIGVRYFHTFKYIISHPDKLEHFMLFFGFGILLRLTAYHSRYPSIRENAMLVALMIGIGYGALDEVHQMLVPYRSPSIYDFIADAAGIVCAQIFIALVMWMYVRLQNARNR</sequence>
<name>A0AC61L0A2_9EURY</name>
<dbReference type="Proteomes" id="UP000248329">
    <property type="component" value="Unassembled WGS sequence"/>
</dbReference>
<organism evidence="1 2">
    <name type="scientific">Candidatus Methanogaster sp</name>
    <dbReference type="NCBI Taxonomy" id="3386292"/>
    <lineage>
        <taxon>Archaea</taxon>
        <taxon>Methanobacteriati</taxon>
        <taxon>Methanobacteriota</taxon>
        <taxon>Stenosarchaea group</taxon>
        <taxon>Methanomicrobia</taxon>
        <taxon>Methanosarcinales</taxon>
        <taxon>ANME-2 cluster</taxon>
        <taxon>Candidatus Methanogasteraceae</taxon>
        <taxon>Candidatus Methanogaster</taxon>
    </lineage>
</organism>
<proteinExistence type="predicted"/>
<comment type="caution">
    <text evidence="1">The sequence shown here is derived from an EMBL/GenBank/DDBJ whole genome shotgun (WGS) entry which is preliminary data.</text>
</comment>
<reference evidence="1" key="1">
    <citation type="submission" date="2018-01" db="EMBL/GenBank/DDBJ databases">
        <authorList>
            <person name="Krukenberg V."/>
        </authorList>
    </citation>
    <scope>NUCLEOTIDE SEQUENCE</scope>
    <source>
        <strain evidence="1">E20ANME2</strain>
    </source>
</reference>
<evidence type="ECO:0000313" key="2">
    <source>
        <dbReference type="Proteomes" id="UP000248329"/>
    </source>
</evidence>